<dbReference type="AlphaFoldDB" id="A0AAV5SAU7"/>
<reference evidence="2" key="1">
    <citation type="submission" date="2023-10" db="EMBL/GenBank/DDBJ databases">
        <title>Genome assembly of Pristionchus species.</title>
        <authorList>
            <person name="Yoshida K."/>
            <person name="Sommer R.J."/>
        </authorList>
    </citation>
    <scope>NUCLEOTIDE SEQUENCE</scope>
    <source>
        <strain evidence="2">RS0144</strain>
    </source>
</reference>
<proteinExistence type="predicted"/>
<evidence type="ECO:0000313" key="3">
    <source>
        <dbReference type="Proteomes" id="UP001432027"/>
    </source>
</evidence>
<feature type="non-terminal residue" evidence="2">
    <location>
        <position position="1"/>
    </location>
</feature>
<dbReference type="Proteomes" id="UP001432027">
    <property type="component" value="Unassembled WGS sequence"/>
</dbReference>
<organism evidence="2 3">
    <name type="scientific">Pristionchus entomophagus</name>
    <dbReference type="NCBI Taxonomy" id="358040"/>
    <lineage>
        <taxon>Eukaryota</taxon>
        <taxon>Metazoa</taxon>
        <taxon>Ecdysozoa</taxon>
        <taxon>Nematoda</taxon>
        <taxon>Chromadorea</taxon>
        <taxon>Rhabditida</taxon>
        <taxon>Rhabditina</taxon>
        <taxon>Diplogasteromorpha</taxon>
        <taxon>Diplogasteroidea</taxon>
        <taxon>Neodiplogasteridae</taxon>
        <taxon>Pristionchus</taxon>
    </lineage>
</organism>
<accession>A0AAV5SAU7</accession>
<dbReference type="EMBL" id="BTSX01000001">
    <property type="protein sequence ID" value="GMS80396.1"/>
    <property type="molecule type" value="Genomic_DNA"/>
</dbReference>
<sequence length="189" mass="20962">LLPSLPLFCLQSSRRPFLSMNSSLSELDLTEEDLSLRWLFQPMTSLREEINTLSLTCQFDPSFGSKFPLLAERGRMMIGNSNMSRDQFMDRIMKLPRLSSDSTQSSPISSTSSDNREVQTPSPISGTAYISAGPPVDLTPPSKPFSVQDLLKSKSALKHQNSAFTSTIIQPNQKRSREAADSDEEIDVG</sequence>
<feature type="compositionally biased region" description="Polar residues" evidence="1">
    <location>
        <begin position="158"/>
        <end position="173"/>
    </location>
</feature>
<protein>
    <submittedName>
        <fullName evidence="2">Uncharacterized protein</fullName>
    </submittedName>
</protein>
<comment type="caution">
    <text evidence="2">The sequence shown here is derived from an EMBL/GenBank/DDBJ whole genome shotgun (WGS) entry which is preliminary data.</text>
</comment>
<feature type="region of interest" description="Disordered" evidence="1">
    <location>
        <begin position="98"/>
        <end position="189"/>
    </location>
</feature>
<evidence type="ECO:0000313" key="2">
    <source>
        <dbReference type="EMBL" id="GMS80396.1"/>
    </source>
</evidence>
<evidence type="ECO:0000256" key="1">
    <source>
        <dbReference type="SAM" id="MobiDB-lite"/>
    </source>
</evidence>
<keyword evidence="3" id="KW-1185">Reference proteome</keyword>
<gene>
    <name evidence="2" type="ORF">PENTCL1PPCAC_2571</name>
</gene>
<feature type="compositionally biased region" description="Low complexity" evidence="1">
    <location>
        <begin position="99"/>
        <end position="113"/>
    </location>
</feature>
<name>A0AAV5SAU7_9BILA</name>